<gene>
    <name evidence="1" type="ORF">LENED_005101</name>
</gene>
<proteinExistence type="predicted"/>
<dbReference type="EMBL" id="BDGU01000146">
    <property type="protein sequence ID" value="GAW03377.1"/>
    <property type="molecule type" value="Genomic_DNA"/>
</dbReference>
<comment type="caution">
    <text evidence="1">The sequence shown here is derived from an EMBL/GenBank/DDBJ whole genome shotgun (WGS) entry which is preliminary data.</text>
</comment>
<evidence type="ECO:0000313" key="1">
    <source>
        <dbReference type="EMBL" id="GAW03377.1"/>
    </source>
</evidence>
<evidence type="ECO:0000313" key="2">
    <source>
        <dbReference type="Proteomes" id="UP000188533"/>
    </source>
</evidence>
<name>A0A1Q3E7Z3_LENED</name>
<reference evidence="1 2" key="2">
    <citation type="submission" date="2017-02" db="EMBL/GenBank/DDBJ databases">
        <title>A genome survey and senescence transcriptome analysis in Lentinula edodes.</title>
        <authorList>
            <person name="Sakamoto Y."/>
            <person name="Nakade K."/>
            <person name="Sato S."/>
            <person name="Yoshida Y."/>
            <person name="Miyazaki K."/>
            <person name="Natsume S."/>
            <person name="Konno N."/>
        </authorList>
    </citation>
    <scope>NUCLEOTIDE SEQUENCE [LARGE SCALE GENOMIC DNA]</scope>
    <source>
        <strain evidence="1 2">NBRC 111202</strain>
    </source>
</reference>
<dbReference type="Proteomes" id="UP000188533">
    <property type="component" value="Unassembled WGS sequence"/>
</dbReference>
<reference evidence="1 2" key="1">
    <citation type="submission" date="2016-08" db="EMBL/GenBank/DDBJ databases">
        <authorList>
            <consortium name="Lentinula edodes genome sequencing consortium"/>
            <person name="Sakamoto Y."/>
            <person name="Nakade K."/>
            <person name="Sato S."/>
            <person name="Yoshida Y."/>
            <person name="Miyazaki K."/>
            <person name="Natsume S."/>
            <person name="Konno N."/>
        </authorList>
    </citation>
    <scope>NUCLEOTIDE SEQUENCE [LARGE SCALE GENOMIC DNA]</scope>
    <source>
        <strain evidence="1 2">NBRC 111202</strain>
    </source>
</reference>
<dbReference type="AlphaFoldDB" id="A0A1Q3E7Z3"/>
<organism evidence="1 2">
    <name type="scientific">Lentinula edodes</name>
    <name type="common">Shiitake mushroom</name>
    <name type="synonym">Lentinus edodes</name>
    <dbReference type="NCBI Taxonomy" id="5353"/>
    <lineage>
        <taxon>Eukaryota</taxon>
        <taxon>Fungi</taxon>
        <taxon>Dikarya</taxon>
        <taxon>Basidiomycota</taxon>
        <taxon>Agaricomycotina</taxon>
        <taxon>Agaricomycetes</taxon>
        <taxon>Agaricomycetidae</taxon>
        <taxon>Agaricales</taxon>
        <taxon>Marasmiineae</taxon>
        <taxon>Omphalotaceae</taxon>
        <taxon>Lentinula</taxon>
    </lineage>
</organism>
<protein>
    <submittedName>
        <fullName evidence="1">Uncharacterized protein</fullName>
    </submittedName>
</protein>
<sequence>MRILSNSKSFGSGGKLRSAFIFTDTTYVEQLQVSILYASEKTKQLQYKLEIDRVRVVSSAASAALGMHTRSNHSLFKRSLYELRQVLKSIRDE</sequence>
<keyword evidence="2" id="KW-1185">Reference proteome</keyword>
<accession>A0A1Q3E7Z3</accession>